<feature type="domain" description="WW" evidence="2">
    <location>
        <begin position="258"/>
        <end position="289"/>
    </location>
</feature>
<dbReference type="SMART" id="SM00456">
    <property type="entry name" value="WW"/>
    <property type="match status" value="1"/>
</dbReference>
<reference evidence="3 4" key="1">
    <citation type="submission" date="2019-01" db="EMBL/GenBank/DDBJ databases">
        <title>A chromosome-scale genome assembly of the yellow perch, Perca flavescens.</title>
        <authorList>
            <person name="Feron R."/>
            <person name="Morvezen R."/>
            <person name="Bestin A."/>
            <person name="Haffray P."/>
            <person name="Klopp C."/>
            <person name="Zahm M."/>
            <person name="Cabau C."/>
            <person name="Roques C."/>
            <person name="Donnadieu C."/>
            <person name="Bouchez O."/>
            <person name="Christie M."/>
            <person name="Larson W."/>
            <person name="Guiguen Y."/>
        </authorList>
    </citation>
    <scope>NUCLEOTIDE SEQUENCE [LARGE SCALE GENOMIC DNA]</scope>
    <source>
        <strain evidence="3">YP-PL-M2</strain>
        <tissue evidence="3">Blood</tissue>
    </source>
</reference>
<sequence>MSTFGFPPDVHDASPLTAPRLPSSLPAGPAEKPTGKPATGKPATGKPATGKPATGKPTTGSMTTNMADSAVNKKLPVFLDEHKDSDRPRVPGFNPADPVVVVPRPHAPLIAVATPSVPVVTAAPSPSIARQDTQESPIETEEEEEEEERKGDSPKEEESNHIYESIQDLNLDLDALIGGRESPAAPPQPLAPPPMQIGPEAAPLSPVYANVSSLKKVSLPQISVSGPALPPSPPPGPAPSPPGSSSGMISPASPLHPQDGWQVHTDQDSGKVFYFHPVSKQTTWCDPRGATPRRLQAWTDPEGAPHPPSPLLSPAF</sequence>
<feature type="region of interest" description="Disordered" evidence="1">
    <location>
        <begin position="1"/>
        <end position="96"/>
    </location>
</feature>
<gene>
    <name evidence="3" type="ORF">EPR50_G00165300</name>
</gene>
<feature type="compositionally biased region" description="Basic and acidic residues" evidence="1">
    <location>
        <begin position="148"/>
        <end position="161"/>
    </location>
</feature>
<dbReference type="PROSITE" id="PS50020">
    <property type="entry name" value="WW_DOMAIN_2"/>
    <property type="match status" value="1"/>
</dbReference>
<dbReference type="Pfam" id="PF00397">
    <property type="entry name" value="WW"/>
    <property type="match status" value="1"/>
</dbReference>
<dbReference type="EMBL" id="SCKG01000015">
    <property type="protein sequence ID" value="TDH03598.1"/>
    <property type="molecule type" value="Genomic_DNA"/>
</dbReference>
<feature type="compositionally biased region" description="Acidic residues" evidence="1">
    <location>
        <begin position="138"/>
        <end position="147"/>
    </location>
</feature>
<accession>A0A484CNX0</accession>
<dbReference type="SUPFAM" id="SSF51045">
    <property type="entry name" value="WW domain"/>
    <property type="match status" value="1"/>
</dbReference>
<feature type="region of interest" description="Disordered" evidence="1">
    <location>
        <begin position="123"/>
        <end position="202"/>
    </location>
</feature>
<feature type="region of interest" description="Disordered" evidence="1">
    <location>
        <begin position="282"/>
        <end position="316"/>
    </location>
</feature>
<organism evidence="3 4">
    <name type="scientific">Perca flavescens</name>
    <name type="common">American yellow perch</name>
    <name type="synonym">Morone flavescens</name>
    <dbReference type="NCBI Taxonomy" id="8167"/>
    <lineage>
        <taxon>Eukaryota</taxon>
        <taxon>Metazoa</taxon>
        <taxon>Chordata</taxon>
        <taxon>Craniata</taxon>
        <taxon>Vertebrata</taxon>
        <taxon>Euteleostomi</taxon>
        <taxon>Actinopterygii</taxon>
        <taxon>Neopterygii</taxon>
        <taxon>Teleostei</taxon>
        <taxon>Neoteleostei</taxon>
        <taxon>Acanthomorphata</taxon>
        <taxon>Eupercaria</taxon>
        <taxon>Perciformes</taxon>
        <taxon>Percoidei</taxon>
        <taxon>Percidae</taxon>
        <taxon>Percinae</taxon>
        <taxon>Perca</taxon>
    </lineage>
</organism>
<dbReference type="Gene3D" id="2.20.70.10">
    <property type="match status" value="1"/>
</dbReference>
<feature type="compositionally biased region" description="Low complexity" evidence="1">
    <location>
        <begin position="35"/>
        <end position="60"/>
    </location>
</feature>
<evidence type="ECO:0000313" key="4">
    <source>
        <dbReference type="Proteomes" id="UP000295070"/>
    </source>
</evidence>
<dbReference type="STRING" id="8167.A0A484CNX0"/>
<dbReference type="InterPro" id="IPR036020">
    <property type="entry name" value="WW_dom_sf"/>
</dbReference>
<dbReference type="Proteomes" id="UP000295070">
    <property type="component" value="Chromosome 15"/>
</dbReference>
<feature type="region of interest" description="Disordered" evidence="1">
    <location>
        <begin position="222"/>
        <end position="268"/>
    </location>
</feature>
<feature type="compositionally biased region" description="Pro residues" evidence="1">
    <location>
        <begin position="304"/>
        <end position="316"/>
    </location>
</feature>
<protein>
    <recommendedName>
        <fullName evidence="2">WW domain-containing protein</fullName>
    </recommendedName>
</protein>
<proteinExistence type="predicted"/>
<evidence type="ECO:0000259" key="2">
    <source>
        <dbReference type="PROSITE" id="PS50020"/>
    </source>
</evidence>
<dbReference type="AlphaFoldDB" id="A0A484CNX0"/>
<dbReference type="InterPro" id="IPR001202">
    <property type="entry name" value="WW_dom"/>
</dbReference>
<evidence type="ECO:0000256" key="1">
    <source>
        <dbReference type="SAM" id="MobiDB-lite"/>
    </source>
</evidence>
<dbReference type="PROSITE" id="PS01159">
    <property type="entry name" value="WW_DOMAIN_1"/>
    <property type="match status" value="1"/>
</dbReference>
<name>A0A484CNX0_PERFV</name>
<feature type="compositionally biased region" description="Basic and acidic residues" evidence="1">
    <location>
        <begin position="79"/>
        <end position="89"/>
    </location>
</feature>
<evidence type="ECO:0000313" key="3">
    <source>
        <dbReference type="EMBL" id="TDH03598.1"/>
    </source>
</evidence>
<comment type="caution">
    <text evidence="3">The sequence shown here is derived from an EMBL/GenBank/DDBJ whole genome shotgun (WGS) entry which is preliminary data.</text>
</comment>
<dbReference type="CDD" id="cd00201">
    <property type="entry name" value="WW"/>
    <property type="match status" value="1"/>
</dbReference>
<feature type="compositionally biased region" description="Pro residues" evidence="1">
    <location>
        <begin position="228"/>
        <end position="242"/>
    </location>
</feature>
<keyword evidence="4" id="KW-1185">Reference proteome</keyword>
<feature type="compositionally biased region" description="Pro residues" evidence="1">
    <location>
        <begin position="184"/>
        <end position="196"/>
    </location>
</feature>
<feature type="compositionally biased region" description="Low complexity" evidence="1">
    <location>
        <begin position="243"/>
        <end position="253"/>
    </location>
</feature>